<sequence length="779" mass="86701">MAEPVEEPAEPIDVSEETIAVSEVKPIEESSAQTEVSSEQAESSAQKAEPHEIDVCKQRVKEWYPNLPEQAYFVPAVYMNRTQHKPEKIAGQEVYVLQPLNQDSDGRDDAANNTVLRCIKQLARGQVFGVPKQVMFVVSQLEFRNYLNNMSANAQTSALPRAVDDDLQKQKKGEGDFDTLIIHREFGVIACEIKAVGDNFASINLTEAQQIENIEKRVSSAVKQLQKSRVVLKHLVSDYPKPPRIRVTLMVPNISVEQLGKVLSKSKQLRERLCGSLDIDKTRDPIPKCFTSDNVNKLTDWWQQCIELDGPDSAMTDDLYLDLVARFGGPATTVTVPCSTVPCLAKAHRPVVRTPGEGVVETANRFAPADIVLHPTQLDVLHKEASEPLVYLCGPPGTGKSLILILRALAWIQEKRKPVHVVSTREGNMAASHMINQQLKEMTKQTDSGQENGIAEPAENPWVHLHIFDLPIQMKPAVEELAKLESAGELFVIVDEACDVFTGSYSEKNFTEFCTRLQERVGEGLHLWAAGMYHKLKPPDFKEVVLKTALRTPPSITRHVMQHRAIGEGKDVHGYEASSVPLPAYGPEPDVVLHQGKEHDDVKDPHDCFKCGQKVAEILNTLHVGRRGRVAGNNPQPPRCRDVIVLTWDSYFREETTGRTAREASSLIRGLRHSGFPVTVLETGDADAVGAVATMSGPDEIVAAGSRFVQGLERKIVVYVETAQPVYYDLDWARLCSMSRSTSKLIHVKPLDQPPRRYQHQPAIDPKTGKHIMYPDCHT</sequence>
<dbReference type="InterPro" id="IPR027417">
    <property type="entry name" value="P-loop_NTPase"/>
</dbReference>
<keyword evidence="3" id="KW-1185">Reference proteome</keyword>
<evidence type="ECO:0000256" key="1">
    <source>
        <dbReference type="SAM" id="MobiDB-lite"/>
    </source>
</evidence>
<dbReference type="Proteomes" id="UP001374579">
    <property type="component" value="Unassembled WGS sequence"/>
</dbReference>
<dbReference type="SUPFAM" id="SSF52540">
    <property type="entry name" value="P-loop containing nucleoside triphosphate hydrolases"/>
    <property type="match status" value="1"/>
</dbReference>
<dbReference type="AlphaFoldDB" id="A0AAN9G5F5"/>
<feature type="compositionally biased region" description="Low complexity" evidence="1">
    <location>
        <begin position="29"/>
        <end position="47"/>
    </location>
</feature>
<feature type="compositionally biased region" description="Acidic residues" evidence="1">
    <location>
        <begin position="1"/>
        <end position="16"/>
    </location>
</feature>
<organism evidence="2 3">
    <name type="scientific">Littorina saxatilis</name>
    <dbReference type="NCBI Taxonomy" id="31220"/>
    <lineage>
        <taxon>Eukaryota</taxon>
        <taxon>Metazoa</taxon>
        <taxon>Spiralia</taxon>
        <taxon>Lophotrochozoa</taxon>
        <taxon>Mollusca</taxon>
        <taxon>Gastropoda</taxon>
        <taxon>Caenogastropoda</taxon>
        <taxon>Littorinimorpha</taxon>
        <taxon>Littorinoidea</taxon>
        <taxon>Littorinidae</taxon>
        <taxon>Littorina</taxon>
    </lineage>
</organism>
<dbReference type="EMBL" id="JBAMIC010000014">
    <property type="protein sequence ID" value="KAK7096076.1"/>
    <property type="molecule type" value="Genomic_DNA"/>
</dbReference>
<proteinExistence type="predicted"/>
<protein>
    <submittedName>
        <fullName evidence="2">Uncharacterized protein</fullName>
    </submittedName>
</protein>
<reference evidence="2 3" key="1">
    <citation type="submission" date="2024-02" db="EMBL/GenBank/DDBJ databases">
        <title>Chromosome-scale genome assembly of the rough periwinkle Littorina saxatilis.</title>
        <authorList>
            <person name="De Jode A."/>
            <person name="Faria R."/>
            <person name="Formenti G."/>
            <person name="Sims Y."/>
            <person name="Smith T.P."/>
            <person name="Tracey A."/>
            <person name="Wood J.M.D."/>
            <person name="Zagrodzka Z.B."/>
            <person name="Johannesson K."/>
            <person name="Butlin R.K."/>
            <person name="Leder E.H."/>
        </authorList>
    </citation>
    <scope>NUCLEOTIDE SEQUENCE [LARGE SCALE GENOMIC DNA]</scope>
    <source>
        <strain evidence="2">Snail1</strain>
        <tissue evidence="2">Muscle</tissue>
    </source>
</reference>
<accession>A0AAN9G5F5</accession>
<evidence type="ECO:0000313" key="2">
    <source>
        <dbReference type="EMBL" id="KAK7096076.1"/>
    </source>
</evidence>
<gene>
    <name evidence="2" type="ORF">V1264_005421</name>
</gene>
<feature type="region of interest" description="Disordered" evidence="1">
    <location>
        <begin position="1"/>
        <end position="52"/>
    </location>
</feature>
<dbReference type="Gene3D" id="3.40.50.300">
    <property type="entry name" value="P-loop containing nucleotide triphosphate hydrolases"/>
    <property type="match status" value="1"/>
</dbReference>
<name>A0AAN9G5F5_9CAEN</name>
<evidence type="ECO:0000313" key="3">
    <source>
        <dbReference type="Proteomes" id="UP001374579"/>
    </source>
</evidence>
<comment type="caution">
    <text evidence="2">The sequence shown here is derived from an EMBL/GenBank/DDBJ whole genome shotgun (WGS) entry which is preliminary data.</text>
</comment>